<organism evidence="2 3">
    <name type="scientific">Streptomyces thermolineatus</name>
    <dbReference type="NCBI Taxonomy" id="44033"/>
    <lineage>
        <taxon>Bacteria</taxon>
        <taxon>Bacillati</taxon>
        <taxon>Actinomycetota</taxon>
        <taxon>Actinomycetes</taxon>
        <taxon>Kitasatosporales</taxon>
        <taxon>Streptomycetaceae</taxon>
        <taxon>Streptomyces</taxon>
    </lineage>
</organism>
<dbReference type="PANTHER" id="PTHR34796:SF1">
    <property type="entry name" value="EXPRESSED PROTEIN"/>
    <property type="match status" value="1"/>
</dbReference>
<feature type="region of interest" description="Disordered" evidence="1">
    <location>
        <begin position="246"/>
        <end position="277"/>
    </location>
</feature>
<accession>A0ABN3KXJ1</accession>
<gene>
    <name evidence="2" type="ORF">GCM10010406_07490</name>
</gene>
<dbReference type="PANTHER" id="PTHR34796">
    <property type="entry name" value="EXPRESSED PROTEIN"/>
    <property type="match status" value="1"/>
</dbReference>
<dbReference type="Gene3D" id="1.10.3450.10">
    <property type="entry name" value="TTHA0068-like"/>
    <property type="match status" value="1"/>
</dbReference>
<reference evidence="2 3" key="1">
    <citation type="journal article" date="2019" name="Int. J. Syst. Evol. Microbiol.">
        <title>The Global Catalogue of Microorganisms (GCM) 10K type strain sequencing project: providing services to taxonomists for standard genome sequencing and annotation.</title>
        <authorList>
            <consortium name="The Broad Institute Genomics Platform"/>
            <consortium name="The Broad Institute Genome Sequencing Center for Infectious Disease"/>
            <person name="Wu L."/>
            <person name="Ma J."/>
        </authorList>
    </citation>
    <scope>NUCLEOTIDE SEQUENCE [LARGE SCALE GENOMIC DNA]</scope>
    <source>
        <strain evidence="2 3">JCM 6307</strain>
    </source>
</reference>
<dbReference type="InterPro" id="IPR023203">
    <property type="entry name" value="TTHA0068_sf"/>
</dbReference>
<name>A0ABN3KXJ1_9ACTN</name>
<dbReference type="SUPFAM" id="SSF140663">
    <property type="entry name" value="TTHA0068-like"/>
    <property type="match status" value="1"/>
</dbReference>
<feature type="compositionally biased region" description="Basic and acidic residues" evidence="1">
    <location>
        <begin position="99"/>
        <end position="127"/>
    </location>
</feature>
<dbReference type="EMBL" id="BAAATA010000003">
    <property type="protein sequence ID" value="GAA2474019.1"/>
    <property type="molecule type" value="Genomic_DNA"/>
</dbReference>
<evidence type="ECO:0008006" key="4">
    <source>
        <dbReference type="Google" id="ProtNLM"/>
    </source>
</evidence>
<dbReference type="InterPro" id="IPR005500">
    <property type="entry name" value="DUF309"/>
</dbReference>
<evidence type="ECO:0000256" key="1">
    <source>
        <dbReference type="SAM" id="MobiDB-lite"/>
    </source>
</evidence>
<dbReference type="Pfam" id="PF03745">
    <property type="entry name" value="DUF309"/>
    <property type="match status" value="1"/>
</dbReference>
<sequence>MSDERGQEGGDPACWLDRVCPECGRVREEPPGRACGNCGVLPEDDGPGTVDADADGDGAAGVGTAYDGTAYDGTAYDGAAYGATGAGSPGRGAAARPPAADRGRGRERERDRDPSGRARNARPRDGLGRPLPYGSPGVPRLPEGVVRSPQEALAEAQRLLDDGMPFHAHEVLEDAWKSSPEPERALWRGLAQFAVGLTHVLRGNRAGAGALLGRAVENVAPYQERPPHGIDVAGLTRWSQRLLEELGSAGPRGGAVDADLTAPPALRADGGGRSPAS</sequence>
<evidence type="ECO:0000313" key="3">
    <source>
        <dbReference type="Proteomes" id="UP001501358"/>
    </source>
</evidence>
<feature type="compositionally biased region" description="Low complexity" evidence="1">
    <location>
        <begin position="62"/>
        <end position="83"/>
    </location>
</feature>
<dbReference type="Proteomes" id="UP001501358">
    <property type="component" value="Unassembled WGS sequence"/>
</dbReference>
<evidence type="ECO:0000313" key="2">
    <source>
        <dbReference type="EMBL" id="GAA2474019.1"/>
    </source>
</evidence>
<keyword evidence="3" id="KW-1185">Reference proteome</keyword>
<protein>
    <recommendedName>
        <fullName evidence="4">DUF309 domain-containing protein</fullName>
    </recommendedName>
</protein>
<comment type="caution">
    <text evidence="2">The sequence shown here is derived from an EMBL/GenBank/DDBJ whole genome shotgun (WGS) entry which is preliminary data.</text>
</comment>
<dbReference type="RefSeq" id="WP_425582602.1">
    <property type="nucleotide sequence ID" value="NZ_BAAATA010000003.1"/>
</dbReference>
<proteinExistence type="predicted"/>
<feature type="region of interest" description="Disordered" evidence="1">
    <location>
        <begin position="30"/>
        <end position="150"/>
    </location>
</feature>
<feature type="compositionally biased region" description="Acidic residues" evidence="1">
    <location>
        <begin position="42"/>
        <end position="56"/>
    </location>
</feature>